<evidence type="ECO:0000256" key="11">
    <source>
        <dbReference type="ARBA" id="ARBA00033056"/>
    </source>
</evidence>
<evidence type="ECO:0000256" key="8">
    <source>
        <dbReference type="ARBA" id="ARBA00025164"/>
    </source>
</evidence>
<keyword evidence="16" id="KW-1185">Reference proteome</keyword>
<comment type="catalytic activity">
    <reaction evidence="12">
        <text>ADP-D-ribose + H2O = D-ribose 5-phosphate + AMP + 2 H(+)</text>
        <dbReference type="Rhea" id="RHEA:10412"/>
        <dbReference type="ChEBI" id="CHEBI:15377"/>
        <dbReference type="ChEBI" id="CHEBI:15378"/>
        <dbReference type="ChEBI" id="CHEBI:57967"/>
        <dbReference type="ChEBI" id="CHEBI:78346"/>
        <dbReference type="ChEBI" id="CHEBI:456215"/>
        <dbReference type="EC" id="3.6.1.13"/>
    </reaction>
</comment>
<evidence type="ECO:0000313" key="16">
    <source>
        <dbReference type="Proteomes" id="UP000198640"/>
    </source>
</evidence>
<dbReference type="InterPro" id="IPR020084">
    <property type="entry name" value="NUDIX_hydrolase_CS"/>
</dbReference>
<dbReference type="Proteomes" id="UP000198640">
    <property type="component" value="Unassembled WGS sequence"/>
</dbReference>
<organism evidence="15 16">
    <name type="scientific">Nitrosomonas halophila</name>
    <dbReference type="NCBI Taxonomy" id="44576"/>
    <lineage>
        <taxon>Bacteria</taxon>
        <taxon>Pseudomonadati</taxon>
        <taxon>Pseudomonadota</taxon>
        <taxon>Betaproteobacteria</taxon>
        <taxon>Nitrosomonadales</taxon>
        <taxon>Nitrosomonadaceae</taxon>
        <taxon>Nitrosomonas</taxon>
    </lineage>
</organism>
<feature type="binding site" evidence="13">
    <location>
        <position position="95"/>
    </location>
    <ligand>
        <name>Mg(2+)</name>
        <dbReference type="ChEBI" id="CHEBI:18420"/>
        <label>1</label>
    </ligand>
</feature>
<comment type="function">
    <text evidence="8">Acts on ADP-mannose and ADP-glucose as well as ADP-ribose. Prevents glycogen biosynthesis. The reaction catalyzed by this enzyme is a limiting step of the gluconeogenic process.</text>
</comment>
<comment type="similarity">
    <text evidence="2">Belongs to the Nudix hydrolase family. NudF subfamily.</text>
</comment>
<protein>
    <recommendedName>
        <fullName evidence="4">ADP-ribose pyrophosphatase</fullName>
        <ecNumber evidence="3">3.6.1.13</ecNumber>
    </recommendedName>
    <alternativeName>
        <fullName evidence="9">ADP-ribose diphosphatase</fullName>
    </alternativeName>
    <alternativeName>
        <fullName evidence="11">ADP-ribose phosphohydrolase</fullName>
    </alternativeName>
    <alternativeName>
        <fullName evidence="10">Adenosine diphosphoribose pyrophosphatase</fullName>
    </alternativeName>
</protein>
<gene>
    <name evidence="15" type="ORF">SAMN05421881_100646</name>
</gene>
<feature type="domain" description="Nudix hydrolase" evidence="14">
    <location>
        <begin position="54"/>
        <end position="192"/>
    </location>
</feature>
<dbReference type="AlphaFoldDB" id="A0A1H3DWJ0"/>
<dbReference type="InterPro" id="IPR004385">
    <property type="entry name" value="NDP_pyrophosphatase"/>
</dbReference>
<evidence type="ECO:0000256" key="10">
    <source>
        <dbReference type="ARBA" id="ARBA00030308"/>
    </source>
</evidence>
<dbReference type="GO" id="GO:0019144">
    <property type="term" value="F:ADP-sugar diphosphatase activity"/>
    <property type="evidence" value="ECO:0007669"/>
    <property type="project" value="TreeGrafter"/>
</dbReference>
<dbReference type="EMBL" id="FNOY01000006">
    <property type="protein sequence ID" value="SDX70707.1"/>
    <property type="molecule type" value="Genomic_DNA"/>
</dbReference>
<keyword evidence="5 13" id="KW-0479">Metal-binding</keyword>
<evidence type="ECO:0000313" key="15">
    <source>
        <dbReference type="EMBL" id="SDX70707.1"/>
    </source>
</evidence>
<evidence type="ECO:0000259" key="14">
    <source>
        <dbReference type="PROSITE" id="PS51462"/>
    </source>
</evidence>
<proteinExistence type="inferred from homology"/>
<feature type="binding site" evidence="13">
    <location>
        <position position="163"/>
    </location>
    <ligand>
        <name>Mg(2+)</name>
        <dbReference type="ChEBI" id="CHEBI:18420"/>
        <label>1</label>
    </ligand>
</feature>
<evidence type="ECO:0000256" key="4">
    <source>
        <dbReference type="ARBA" id="ARBA00013297"/>
    </source>
</evidence>
<evidence type="ECO:0000256" key="7">
    <source>
        <dbReference type="ARBA" id="ARBA00022842"/>
    </source>
</evidence>
<dbReference type="Pfam" id="PF00293">
    <property type="entry name" value="NUDIX"/>
    <property type="match status" value="1"/>
</dbReference>
<name>A0A1H3DWJ0_9PROT</name>
<accession>A0A1H3DWJ0</accession>
<evidence type="ECO:0000256" key="6">
    <source>
        <dbReference type="ARBA" id="ARBA00022801"/>
    </source>
</evidence>
<dbReference type="NCBIfam" id="TIGR00052">
    <property type="entry name" value="nudix-type nucleoside diphosphatase, YffH/AdpP family"/>
    <property type="match status" value="1"/>
</dbReference>
<dbReference type="GO" id="GO:0047631">
    <property type="term" value="F:ADP-ribose diphosphatase activity"/>
    <property type="evidence" value="ECO:0007669"/>
    <property type="project" value="UniProtKB-EC"/>
</dbReference>
<keyword evidence="6" id="KW-0378">Hydrolase</keyword>
<feature type="binding site" evidence="13">
    <location>
        <position position="111"/>
    </location>
    <ligand>
        <name>Mg(2+)</name>
        <dbReference type="ChEBI" id="CHEBI:18420"/>
        <label>1</label>
    </ligand>
</feature>
<dbReference type="SUPFAM" id="SSF55811">
    <property type="entry name" value="Nudix"/>
    <property type="match status" value="1"/>
</dbReference>
<dbReference type="EC" id="3.6.1.13" evidence="3"/>
<dbReference type="GO" id="GO:0006753">
    <property type="term" value="P:nucleoside phosphate metabolic process"/>
    <property type="evidence" value="ECO:0007669"/>
    <property type="project" value="TreeGrafter"/>
</dbReference>
<comment type="cofactor">
    <cofactor evidence="1 13">
        <name>Mg(2+)</name>
        <dbReference type="ChEBI" id="CHEBI:18420"/>
    </cofactor>
</comment>
<dbReference type="STRING" id="44576.SAMN05421881_100646"/>
<dbReference type="PROSITE" id="PS51462">
    <property type="entry name" value="NUDIX"/>
    <property type="match status" value="1"/>
</dbReference>
<dbReference type="GO" id="GO:0046872">
    <property type="term" value="F:metal ion binding"/>
    <property type="evidence" value="ECO:0007669"/>
    <property type="project" value="UniProtKB-KW"/>
</dbReference>
<feature type="binding site" evidence="13">
    <location>
        <position position="115"/>
    </location>
    <ligand>
        <name>Mg(2+)</name>
        <dbReference type="ChEBI" id="CHEBI:18420"/>
        <label>1</label>
    </ligand>
</feature>
<evidence type="ECO:0000256" key="1">
    <source>
        <dbReference type="ARBA" id="ARBA00001946"/>
    </source>
</evidence>
<evidence type="ECO:0000256" key="9">
    <source>
        <dbReference type="ARBA" id="ARBA00030162"/>
    </source>
</evidence>
<dbReference type="PANTHER" id="PTHR11839">
    <property type="entry name" value="UDP/ADP-SUGAR PYROPHOSPHATASE"/>
    <property type="match status" value="1"/>
</dbReference>
<dbReference type="InterPro" id="IPR015797">
    <property type="entry name" value="NUDIX_hydrolase-like_dom_sf"/>
</dbReference>
<evidence type="ECO:0000256" key="5">
    <source>
        <dbReference type="ARBA" id="ARBA00022723"/>
    </source>
</evidence>
<dbReference type="GO" id="GO:0005829">
    <property type="term" value="C:cytosol"/>
    <property type="evidence" value="ECO:0007669"/>
    <property type="project" value="TreeGrafter"/>
</dbReference>
<evidence type="ECO:0000256" key="12">
    <source>
        <dbReference type="ARBA" id="ARBA00049546"/>
    </source>
</evidence>
<dbReference type="PROSITE" id="PS00893">
    <property type="entry name" value="NUDIX_BOX"/>
    <property type="match status" value="1"/>
</dbReference>
<sequence length="210" mass="23358">MSRDSARPAQAEMGFEVLEKVICFQGFFRMERYRLRHHKFDGGWSRPITRELLERGHAAAVLPYDPERDRVVLIEQFRAGAMSAPGGPWLLEIVAGMIDTDESAEQVVTRESVEEAGCHVSDLIPLYDYLISPGGTTERIALFCGRVDTTGIGGIHGQAEEDEDIKVHVMALAQARALLNSGRIGSASAIIALQWLLLNREIVRQRWLSG</sequence>
<dbReference type="PANTHER" id="PTHR11839:SF5">
    <property type="entry name" value="ADP-RIBOSE PYROPHOSPHATASE"/>
    <property type="match status" value="1"/>
</dbReference>
<evidence type="ECO:0000256" key="3">
    <source>
        <dbReference type="ARBA" id="ARBA00012453"/>
    </source>
</evidence>
<reference evidence="15 16" key="1">
    <citation type="submission" date="2016-10" db="EMBL/GenBank/DDBJ databases">
        <authorList>
            <person name="de Groot N.N."/>
        </authorList>
    </citation>
    <scope>NUCLEOTIDE SEQUENCE [LARGE SCALE GENOMIC DNA]</scope>
    <source>
        <strain evidence="15 16">Nm1</strain>
    </source>
</reference>
<evidence type="ECO:0000256" key="13">
    <source>
        <dbReference type="PIRSR" id="PIRSR604385-2"/>
    </source>
</evidence>
<dbReference type="GO" id="GO:0019693">
    <property type="term" value="P:ribose phosphate metabolic process"/>
    <property type="evidence" value="ECO:0007669"/>
    <property type="project" value="TreeGrafter"/>
</dbReference>
<dbReference type="RefSeq" id="WP_245725055.1">
    <property type="nucleotide sequence ID" value="NZ_FNOY01000006.1"/>
</dbReference>
<evidence type="ECO:0000256" key="2">
    <source>
        <dbReference type="ARBA" id="ARBA00007482"/>
    </source>
</evidence>
<dbReference type="Gene3D" id="3.90.79.10">
    <property type="entry name" value="Nucleoside Triphosphate Pyrophosphohydrolase"/>
    <property type="match status" value="1"/>
</dbReference>
<dbReference type="CDD" id="cd24155">
    <property type="entry name" value="NUDIX_ADPRase"/>
    <property type="match status" value="1"/>
</dbReference>
<keyword evidence="7 13" id="KW-0460">Magnesium</keyword>
<dbReference type="InterPro" id="IPR000086">
    <property type="entry name" value="NUDIX_hydrolase_dom"/>
</dbReference>